<dbReference type="InterPro" id="IPR011624">
    <property type="entry name" value="Metal-dep_PHydrolase_7TM_extra"/>
</dbReference>
<dbReference type="RefSeq" id="WP_012648169.1">
    <property type="nucleotide sequence ID" value="NC_011979.1"/>
</dbReference>
<evidence type="ECO:0000256" key="2">
    <source>
        <dbReference type="SAM" id="Phobius"/>
    </source>
</evidence>
<dbReference type="PANTHER" id="PTHR36442">
    <property type="entry name" value="CYCLIC-DI-AMP PHOSPHODIESTERASE PGPH"/>
    <property type="match status" value="1"/>
</dbReference>
<dbReference type="CDD" id="cd00077">
    <property type="entry name" value="HDc"/>
    <property type="match status" value="1"/>
</dbReference>
<dbReference type="HOGENOM" id="CLU_015767_1_2_7"/>
<dbReference type="Pfam" id="PF01966">
    <property type="entry name" value="HD"/>
    <property type="match status" value="1"/>
</dbReference>
<dbReference type="OrthoDB" id="9806952at2"/>
<evidence type="ECO:0000256" key="1">
    <source>
        <dbReference type="SAM" id="MobiDB-lite"/>
    </source>
</evidence>
<dbReference type="Proteomes" id="UP000007721">
    <property type="component" value="Chromosome"/>
</dbReference>
<dbReference type="InterPro" id="IPR011621">
    <property type="entry name" value="Metal-dep_PHydrolase_7TM_intra"/>
</dbReference>
<feature type="transmembrane region" description="Helical" evidence="2">
    <location>
        <begin position="488"/>
        <end position="510"/>
    </location>
</feature>
<dbReference type="SMART" id="SM00471">
    <property type="entry name" value="HDc"/>
    <property type="match status" value="1"/>
</dbReference>
<dbReference type="PANTHER" id="PTHR36442:SF1">
    <property type="entry name" value="CYCLIC-DI-AMP PHOSPHODIESTERASE PGPH"/>
    <property type="match status" value="1"/>
</dbReference>
<feature type="transmembrane region" description="Helical" evidence="2">
    <location>
        <begin position="412"/>
        <end position="435"/>
    </location>
</feature>
<feature type="compositionally biased region" description="Basic and acidic residues" evidence="1">
    <location>
        <begin position="751"/>
        <end position="766"/>
    </location>
</feature>
<keyword evidence="2" id="KW-0812">Transmembrane</keyword>
<dbReference type="KEGG" id="geo:Geob_3098"/>
<dbReference type="eggNOG" id="COG1480">
    <property type="taxonomic scope" value="Bacteria"/>
</dbReference>
<feature type="transmembrane region" description="Helical" evidence="2">
    <location>
        <begin position="387"/>
        <end position="405"/>
    </location>
</feature>
<evidence type="ECO:0000313" key="5">
    <source>
        <dbReference type="Proteomes" id="UP000007721"/>
    </source>
</evidence>
<dbReference type="GO" id="GO:0016787">
    <property type="term" value="F:hydrolase activity"/>
    <property type="evidence" value="ECO:0007669"/>
    <property type="project" value="UniProtKB-KW"/>
</dbReference>
<dbReference type="AlphaFoldDB" id="B9M3M0"/>
<dbReference type="STRING" id="316067.Geob_3098"/>
<feature type="region of interest" description="Disordered" evidence="1">
    <location>
        <begin position="751"/>
        <end position="797"/>
    </location>
</feature>
<sequence length="797" mass="88057">MPTESGDKDRKTKGSLTLLGERCLGSVVDKISDPRQEKRCRFILLFCTALLLTFLIIPSYQFLAVKYKVGDVATSDIRATQDYFIEDRLLTEKKRSEAEAVSPLVYNYNSTAALDVVRRFESAFALIRNAGERDEDAGEAFRQNIGRLLTQDVSAKEAAALSRLTSDQSLQMELERLATTIYHNKIVEDKKSFADDRRHGLVVTDLETKREIAAGDYSFYMDVGEARKALAGMKLALSASAGDCALLKGLLSRMITSNLIFDREATEQMKHDARSATRPVLFQVKRGEMIVRVGERVTQEQATKLDSIFESRGIERFFMGVGVLGLVLVLFYFPYRFARKNIRKFSPSNKDILLLTLMTIGNFVVLKIAFIVSTAMGSLLPFIDTAVYYYFFPFAASAIIVRIILNSEVALVYCAVCAPLLGIMFNSSLQVVIYALLGGIVGAHGVRQCKERNAIYVAGLKVSVVNVAMAISFQFFSDSAFTIQTAYCVVFAGLGGIFNAVCVTGTIPLIEALFHYTTDIKLLELANLNTPILRELMVRAPGTYHHSVVVGNLVEAGAEAINANPLLARVAAYYHDVGKISKPLYFIENVGGGENRHDKLSPNMSALILISHVKEGVELARESRLGQPIIDIIRQSHGTSLITFFYQKAKGLAVTDLQAVDERDFRYPGPKPQTREAGLVLLADCVEAASRTLSDPTPARIQGMVQKIINNIFIDGQLDECELTLKNLHEIAKSFNRILAGIYHQRIDYPEPAYKEKGSGGKKSIEDSDSEPAKALADRSEEAKKSGGDDLKRLGMS</sequence>
<dbReference type="SUPFAM" id="SSF109604">
    <property type="entry name" value="HD-domain/PDEase-like"/>
    <property type="match status" value="1"/>
</dbReference>
<feature type="compositionally biased region" description="Basic and acidic residues" evidence="1">
    <location>
        <begin position="776"/>
        <end position="797"/>
    </location>
</feature>
<dbReference type="Pfam" id="PF07698">
    <property type="entry name" value="7TM-7TMR_HD"/>
    <property type="match status" value="1"/>
</dbReference>
<keyword evidence="5" id="KW-1185">Reference proteome</keyword>
<gene>
    <name evidence="4" type="ordered locus">Geob_3098</name>
</gene>
<evidence type="ECO:0000313" key="4">
    <source>
        <dbReference type="EMBL" id="ACM21441.1"/>
    </source>
</evidence>
<accession>B9M3M0</accession>
<feature type="transmembrane region" description="Helical" evidence="2">
    <location>
        <begin position="353"/>
        <end position="375"/>
    </location>
</feature>
<keyword evidence="2" id="KW-1133">Transmembrane helix</keyword>
<keyword evidence="2" id="KW-0472">Membrane</keyword>
<dbReference type="NCBIfam" id="TIGR00277">
    <property type="entry name" value="HDIG"/>
    <property type="match status" value="1"/>
</dbReference>
<dbReference type="InterPro" id="IPR003607">
    <property type="entry name" value="HD/PDEase_dom"/>
</dbReference>
<proteinExistence type="predicted"/>
<keyword evidence="4" id="KW-0378">Hydrolase</keyword>
<protein>
    <submittedName>
        <fullName evidence="4">Membrane-associated metal-dependent phosphohydrolase</fullName>
    </submittedName>
</protein>
<dbReference type="EMBL" id="CP001390">
    <property type="protein sequence ID" value="ACM21441.1"/>
    <property type="molecule type" value="Genomic_DNA"/>
</dbReference>
<dbReference type="InterPro" id="IPR006674">
    <property type="entry name" value="HD_domain"/>
</dbReference>
<evidence type="ECO:0000259" key="3">
    <source>
        <dbReference type="SMART" id="SM00471"/>
    </source>
</evidence>
<dbReference type="Gene3D" id="1.10.3210.10">
    <property type="entry name" value="Hypothetical protein af1432"/>
    <property type="match status" value="1"/>
</dbReference>
<feature type="transmembrane region" description="Helical" evidence="2">
    <location>
        <begin position="317"/>
        <end position="333"/>
    </location>
</feature>
<feature type="transmembrane region" description="Helical" evidence="2">
    <location>
        <begin position="42"/>
        <end position="63"/>
    </location>
</feature>
<dbReference type="InterPro" id="IPR052722">
    <property type="entry name" value="PgpH_phosphodiesterase"/>
</dbReference>
<feature type="transmembrane region" description="Helical" evidence="2">
    <location>
        <begin position="455"/>
        <end position="476"/>
    </location>
</feature>
<organism evidence="4 5">
    <name type="scientific">Geotalea daltonii (strain DSM 22248 / JCM 15807 / FRC-32)</name>
    <name type="common">Geobacter daltonii</name>
    <dbReference type="NCBI Taxonomy" id="316067"/>
    <lineage>
        <taxon>Bacteria</taxon>
        <taxon>Pseudomonadati</taxon>
        <taxon>Thermodesulfobacteriota</taxon>
        <taxon>Desulfuromonadia</taxon>
        <taxon>Geobacterales</taxon>
        <taxon>Geobacteraceae</taxon>
        <taxon>Geotalea</taxon>
    </lineage>
</organism>
<dbReference type="InterPro" id="IPR006675">
    <property type="entry name" value="HDIG_dom"/>
</dbReference>
<dbReference type="Pfam" id="PF07697">
    <property type="entry name" value="7TMR-HDED"/>
    <property type="match status" value="1"/>
</dbReference>
<feature type="domain" description="HD/PDEase" evidence="3">
    <location>
        <begin position="539"/>
        <end position="698"/>
    </location>
</feature>
<reference evidence="4 5" key="1">
    <citation type="submission" date="2009-01" db="EMBL/GenBank/DDBJ databases">
        <title>Complete sequence of Geobacter sp. FRC-32.</title>
        <authorList>
            <consortium name="US DOE Joint Genome Institute"/>
            <person name="Lucas S."/>
            <person name="Copeland A."/>
            <person name="Lapidus A."/>
            <person name="Glavina del Rio T."/>
            <person name="Dalin E."/>
            <person name="Tice H."/>
            <person name="Bruce D."/>
            <person name="Goodwin L."/>
            <person name="Pitluck S."/>
            <person name="Saunders E."/>
            <person name="Brettin T."/>
            <person name="Detter J.C."/>
            <person name="Han C."/>
            <person name="Larimer F."/>
            <person name="Land M."/>
            <person name="Hauser L."/>
            <person name="Kyrpides N."/>
            <person name="Ovchinnikova G."/>
            <person name="Kostka J."/>
            <person name="Richardson P."/>
        </authorList>
    </citation>
    <scope>NUCLEOTIDE SEQUENCE [LARGE SCALE GENOMIC DNA]</scope>
    <source>
        <strain evidence="5">DSM 22248 / JCM 15807 / FRC-32</strain>
    </source>
</reference>
<name>B9M3M0_GEODF</name>